<reference evidence="4" key="2">
    <citation type="submission" date="2025-08" db="UniProtKB">
        <authorList>
            <consortium name="RefSeq"/>
        </authorList>
    </citation>
    <scope>IDENTIFICATION</scope>
    <source>
        <tissue evidence="4">Leaves</tissue>
    </source>
</reference>
<sequence length="528" mass="61309">MKDPVVLQGVLHRHCRSSPATLFLVILCIVAFVLARLLDSSSNFPGNYSPKSIFAGITFPKYPLLRDPWKNPKRNPIEIPMTCSHTNSTVQITCPTSYYPLKFSKSDENLDSDLDPDPDAAMQPTCPDYFRWIHEDLWPWRETGITLGMVEAAKRTASFRLVVVNGTVYVETYRRSFQTRDVFTQWGVLQLLRLYPGRLPDLDMIFSCADQPTVVKQFYPNPNASAPPALFSYDGDDATFDIVFPDWSFWGWPEIAIKPWEQLSKDLKEGNERMQWVDKEPQAYWKGNAKLTLSRKDLLRCNVSGKQDWNARIYQQDWHGEERQDFKNSNLANQCIHRFKIYIEGFGWSVSQKYILACDSVTLMVKPRYYEFFSRSLMPLQHYWPIRDINKCRSIKHAVEWGNNHQEEAQAIGKAASRFVQEELQMKYVYDYMFHLLKEYAKLLKYKPSTPPNAIEVCSESMACPADGLVMKYMMDSVVTSPSIEAPCTMPPPYDPATFHSILERKESRIRQVETLEEQYWNGQNNHK</sequence>
<name>A0A6P6U083_COFAR</name>
<organism evidence="3 4">
    <name type="scientific">Coffea arabica</name>
    <name type="common">Arabian coffee</name>
    <dbReference type="NCBI Taxonomy" id="13443"/>
    <lineage>
        <taxon>Eukaryota</taxon>
        <taxon>Viridiplantae</taxon>
        <taxon>Streptophyta</taxon>
        <taxon>Embryophyta</taxon>
        <taxon>Tracheophyta</taxon>
        <taxon>Spermatophyta</taxon>
        <taxon>Magnoliopsida</taxon>
        <taxon>eudicotyledons</taxon>
        <taxon>Gunneridae</taxon>
        <taxon>Pentapetalae</taxon>
        <taxon>asterids</taxon>
        <taxon>lamiids</taxon>
        <taxon>Gentianales</taxon>
        <taxon>Rubiaceae</taxon>
        <taxon>Ixoroideae</taxon>
        <taxon>Gardenieae complex</taxon>
        <taxon>Bertiereae - Coffeeae clade</taxon>
        <taxon>Coffeeae</taxon>
        <taxon>Coffea</taxon>
    </lineage>
</organism>
<keyword evidence="3" id="KW-1185">Reference proteome</keyword>
<dbReference type="RefSeq" id="XP_027083467.1">
    <property type="nucleotide sequence ID" value="XM_027227666.1"/>
</dbReference>
<keyword evidence="1" id="KW-0812">Transmembrane</keyword>
<reference evidence="3" key="1">
    <citation type="journal article" date="2025" name="Foods">
        <title>Unveiling the Microbial Signatures of Arabica Coffee Cherries: Insights into Ripeness Specific Diversity, Functional Traits, and Implications for Quality and Safety.</title>
        <authorList>
            <consortium name="RefSeq"/>
            <person name="Tenea G.N."/>
            <person name="Cifuentes V."/>
            <person name="Reyes P."/>
            <person name="Cevallos-Vallejos M."/>
        </authorList>
    </citation>
    <scope>NUCLEOTIDE SEQUENCE [LARGE SCALE GENOMIC DNA]</scope>
</reference>
<dbReference type="OrthoDB" id="202415at2759"/>
<feature type="transmembrane region" description="Helical" evidence="1">
    <location>
        <begin position="20"/>
        <end position="38"/>
    </location>
</feature>
<dbReference type="PANTHER" id="PTHR12203:SF99">
    <property type="entry name" value="OS04G0534100 PROTEIN"/>
    <property type="match status" value="1"/>
</dbReference>
<gene>
    <name evidence="4" type="primary">LOC113705755</name>
</gene>
<evidence type="ECO:0000313" key="4">
    <source>
        <dbReference type="RefSeq" id="XP_027083467.1"/>
    </source>
</evidence>
<evidence type="ECO:0000313" key="3">
    <source>
        <dbReference type="Proteomes" id="UP001652660"/>
    </source>
</evidence>
<dbReference type="GeneID" id="113705755"/>
<dbReference type="Pfam" id="PF05686">
    <property type="entry name" value="Glyco_transf_90"/>
    <property type="match status" value="1"/>
</dbReference>
<accession>A0A6P6U083</accession>
<dbReference type="SMART" id="SM00672">
    <property type="entry name" value="CAP10"/>
    <property type="match status" value="1"/>
</dbReference>
<proteinExistence type="predicted"/>
<feature type="domain" description="Glycosyl transferase CAP10" evidence="2">
    <location>
        <begin position="198"/>
        <end position="447"/>
    </location>
</feature>
<evidence type="ECO:0000256" key="1">
    <source>
        <dbReference type="SAM" id="Phobius"/>
    </source>
</evidence>
<keyword evidence="1" id="KW-1133">Transmembrane helix</keyword>
<keyword evidence="1" id="KW-0472">Membrane</keyword>
<dbReference type="InterPro" id="IPR051091">
    <property type="entry name" value="O-Glucosyltr/Glycosyltrsf_90"/>
</dbReference>
<dbReference type="InterPro" id="IPR006598">
    <property type="entry name" value="CAP10"/>
</dbReference>
<evidence type="ECO:0000259" key="2">
    <source>
        <dbReference type="SMART" id="SM00672"/>
    </source>
</evidence>
<protein>
    <recommendedName>
        <fullName evidence="2">Glycosyl transferase CAP10 domain-containing protein</fullName>
    </recommendedName>
</protein>
<dbReference type="AlphaFoldDB" id="A0A6P6U083"/>
<dbReference type="Proteomes" id="UP001652660">
    <property type="component" value="Chromosome 8c"/>
</dbReference>
<dbReference type="PANTHER" id="PTHR12203">
    <property type="entry name" value="KDEL LYS-ASP-GLU-LEU CONTAINING - RELATED"/>
    <property type="match status" value="1"/>
</dbReference>